<evidence type="ECO:0000256" key="3">
    <source>
        <dbReference type="ARBA" id="ARBA00022989"/>
    </source>
</evidence>
<evidence type="ECO:0000259" key="6">
    <source>
        <dbReference type="Pfam" id="PF05154"/>
    </source>
</evidence>
<evidence type="ECO:0000313" key="7">
    <source>
        <dbReference type="EMBL" id="SDB81769.1"/>
    </source>
</evidence>
<dbReference type="Proteomes" id="UP000242501">
    <property type="component" value="Unassembled WGS sequence"/>
</dbReference>
<keyword evidence="4 5" id="KW-0472">Membrane</keyword>
<dbReference type="AlphaFoldDB" id="A0A1G6GIM9"/>
<proteinExistence type="predicted"/>
<sequence>MKGTILDFSIEQNKGVIAAEDGNRYEFTTHAWKENLAPRKGMNVDFSSQYGQAQEIYTISNTNIFTYQQFGTKNRIVAALLAFFLGGFGAHKFYLGQIGWGIVYLLFCWTFIPSFVAFIEFIIYLCTSDEKFAAKYG</sequence>
<evidence type="ECO:0000256" key="2">
    <source>
        <dbReference type="ARBA" id="ARBA00022692"/>
    </source>
</evidence>
<evidence type="ECO:0000256" key="1">
    <source>
        <dbReference type="ARBA" id="ARBA00004141"/>
    </source>
</evidence>
<keyword evidence="2 5" id="KW-0812">Transmembrane</keyword>
<evidence type="ECO:0000256" key="4">
    <source>
        <dbReference type="ARBA" id="ARBA00023136"/>
    </source>
</evidence>
<feature type="domain" description="TM2" evidence="6">
    <location>
        <begin position="72"/>
        <end position="122"/>
    </location>
</feature>
<keyword evidence="8" id="KW-1185">Reference proteome</keyword>
<dbReference type="EMBL" id="FMYL01000001">
    <property type="protein sequence ID" value="SDB81769.1"/>
    <property type="molecule type" value="Genomic_DNA"/>
</dbReference>
<organism evidence="7 8">
    <name type="scientific">Acinetobacter boissieri</name>
    <dbReference type="NCBI Taxonomy" id="1219383"/>
    <lineage>
        <taxon>Bacteria</taxon>
        <taxon>Pseudomonadati</taxon>
        <taxon>Pseudomonadota</taxon>
        <taxon>Gammaproteobacteria</taxon>
        <taxon>Moraxellales</taxon>
        <taxon>Moraxellaceae</taxon>
        <taxon>Acinetobacter</taxon>
    </lineage>
</organism>
<feature type="transmembrane region" description="Helical" evidence="5">
    <location>
        <begin position="101"/>
        <end position="126"/>
    </location>
</feature>
<dbReference type="RefSeq" id="WP_213030485.1">
    <property type="nucleotide sequence ID" value="NZ_FMYL01000001.1"/>
</dbReference>
<keyword evidence="3 5" id="KW-1133">Transmembrane helix</keyword>
<dbReference type="InterPro" id="IPR007829">
    <property type="entry name" value="TM2"/>
</dbReference>
<dbReference type="GO" id="GO:0016020">
    <property type="term" value="C:membrane"/>
    <property type="evidence" value="ECO:0007669"/>
    <property type="project" value="UniProtKB-SubCell"/>
</dbReference>
<evidence type="ECO:0000313" key="8">
    <source>
        <dbReference type="Proteomes" id="UP000242501"/>
    </source>
</evidence>
<comment type="subcellular location">
    <subcellularLocation>
        <location evidence="1">Membrane</location>
        <topology evidence="1">Multi-pass membrane protein</topology>
    </subcellularLocation>
</comment>
<reference evidence="8" key="1">
    <citation type="submission" date="2016-09" db="EMBL/GenBank/DDBJ databases">
        <authorList>
            <person name="Varghese N."/>
            <person name="Submissions S."/>
        </authorList>
    </citation>
    <scope>NUCLEOTIDE SEQUENCE [LARGE SCALE GENOMIC DNA]</scope>
    <source>
        <strain evidence="8">ANC 4422</strain>
    </source>
</reference>
<protein>
    <submittedName>
        <fullName evidence="7">TM2 domain-containing protein</fullName>
    </submittedName>
</protein>
<name>A0A1G6GIM9_9GAMM</name>
<evidence type="ECO:0000256" key="5">
    <source>
        <dbReference type="SAM" id="Phobius"/>
    </source>
</evidence>
<accession>A0A1G6GIM9</accession>
<dbReference type="Pfam" id="PF05154">
    <property type="entry name" value="TM2"/>
    <property type="match status" value="1"/>
</dbReference>
<feature type="transmembrane region" description="Helical" evidence="5">
    <location>
        <begin position="76"/>
        <end position="95"/>
    </location>
</feature>
<dbReference type="STRING" id="1219383.SAMN05421733_101209"/>
<gene>
    <name evidence="7" type="ORF">SAMN05421733_101209</name>
</gene>